<feature type="compositionally biased region" description="Polar residues" evidence="1">
    <location>
        <begin position="78"/>
        <end position="89"/>
    </location>
</feature>
<comment type="caution">
    <text evidence="2">The sequence shown here is derived from an EMBL/GenBank/DDBJ whole genome shotgun (WGS) entry which is preliminary data.</text>
</comment>
<evidence type="ECO:0000313" key="2">
    <source>
        <dbReference type="EMBL" id="KAE9986993.1"/>
    </source>
</evidence>
<reference evidence="2 3" key="1">
    <citation type="submission" date="2018-12" db="EMBL/GenBank/DDBJ databases">
        <title>Venturia inaequalis Genome Resource.</title>
        <authorList>
            <person name="Lichtner F.J."/>
        </authorList>
    </citation>
    <scope>NUCLEOTIDE SEQUENCE [LARGE SCALE GENOMIC DNA]</scope>
    <source>
        <strain evidence="2 3">120213</strain>
    </source>
</reference>
<evidence type="ECO:0000313" key="3">
    <source>
        <dbReference type="Proteomes" id="UP000447873"/>
    </source>
</evidence>
<organism evidence="2 3">
    <name type="scientific">Venturia inaequalis</name>
    <name type="common">Apple scab fungus</name>
    <dbReference type="NCBI Taxonomy" id="5025"/>
    <lineage>
        <taxon>Eukaryota</taxon>
        <taxon>Fungi</taxon>
        <taxon>Dikarya</taxon>
        <taxon>Ascomycota</taxon>
        <taxon>Pezizomycotina</taxon>
        <taxon>Dothideomycetes</taxon>
        <taxon>Pleosporomycetidae</taxon>
        <taxon>Venturiales</taxon>
        <taxon>Venturiaceae</taxon>
        <taxon>Venturia</taxon>
    </lineage>
</organism>
<dbReference type="EMBL" id="WNWS01000023">
    <property type="protein sequence ID" value="KAE9986993.1"/>
    <property type="molecule type" value="Genomic_DNA"/>
</dbReference>
<protein>
    <submittedName>
        <fullName evidence="2">Uncharacterized protein</fullName>
    </submittedName>
</protein>
<name>A0A8H3Z8F2_VENIN</name>
<evidence type="ECO:0000256" key="1">
    <source>
        <dbReference type="SAM" id="MobiDB-lite"/>
    </source>
</evidence>
<proteinExistence type="predicted"/>
<dbReference type="PANTHER" id="PTHR10622:SF11">
    <property type="entry name" value="HET-DOMAIN-CONTAINING PROTEIN"/>
    <property type="match status" value="1"/>
</dbReference>
<dbReference type="AlphaFoldDB" id="A0A8H3Z8F2"/>
<dbReference type="PANTHER" id="PTHR10622">
    <property type="entry name" value="HET DOMAIN-CONTAINING PROTEIN"/>
    <property type="match status" value="1"/>
</dbReference>
<sequence>MRLLERDDAGEFNLTKDLIDQDKIPPYAILSHTWVADEEVVLEELKNGTGKGKPGFHKIKFCGDQAERDGLRHFWRLSQTEPHPEQIQQAHEPHPEQIQQAHELALSQREPA</sequence>
<dbReference type="Proteomes" id="UP000447873">
    <property type="component" value="Unassembled WGS sequence"/>
</dbReference>
<accession>A0A8H3Z8F2</accession>
<feature type="region of interest" description="Disordered" evidence="1">
    <location>
        <begin position="78"/>
        <end position="112"/>
    </location>
</feature>
<gene>
    <name evidence="2" type="ORF">EG328_004125</name>
</gene>